<feature type="region of interest" description="Disordered" evidence="11">
    <location>
        <begin position="398"/>
        <end position="418"/>
    </location>
</feature>
<dbReference type="Proteomes" id="UP000654370">
    <property type="component" value="Unassembled WGS sequence"/>
</dbReference>
<dbReference type="GO" id="GO:0004674">
    <property type="term" value="F:protein serine/threonine kinase activity"/>
    <property type="evidence" value="ECO:0007669"/>
    <property type="project" value="UniProtKB-KW"/>
</dbReference>
<evidence type="ECO:0000313" key="14">
    <source>
        <dbReference type="Proteomes" id="UP000654370"/>
    </source>
</evidence>
<feature type="coiled-coil region" evidence="10">
    <location>
        <begin position="288"/>
        <end position="333"/>
    </location>
</feature>
<evidence type="ECO:0000313" key="13">
    <source>
        <dbReference type="EMBL" id="KAG2180296.1"/>
    </source>
</evidence>
<evidence type="ECO:0000256" key="8">
    <source>
        <dbReference type="ARBA" id="ARBA00047899"/>
    </source>
</evidence>
<evidence type="ECO:0000256" key="11">
    <source>
        <dbReference type="SAM" id="MobiDB-lite"/>
    </source>
</evidence>
<evidence type="ECO:0000256" key="4">
    <source>
        <dbReference type="ARBA" id="ARBA00022679"/>
    </source>
</evidence>
<proteinExistence type="inferred from homology"/>
<keyword evidence="5" id="KW-0547">Nucleotide-binding</keyword>
<evidence type="ECO:0000256" key="6">
    <source>
        <dbReference type="ARBA" id="ARBA00022777"/>
    </source>
</evidence>
<organism evidence="13 14">
    <name type="scientific">Mortierella isabellina</name>
    <name type="common">Filamentous fungus</name>
    <name type="synonym">Umbelopsis isabellina</name>
    <dbReference type="NCBI Taxonomy" id="91625"/>
    <lineage>
        <taxon>Eukaryota</taxon>
        <taxon>Fungi</taxon>
        <taxon>Fungi incertae sedis</taxon>
        <taxon>Mucoromycota</taxon>
        <taxon>Mucoromycotina</taxon>
        <taxon>Umbelopsidomycetes</taxon>
        <taxon>Umbelopsidales</taxon>
        <taxon>Umbelopsidaceae</taxon>
        <taxon>Umbelopsis</taxon>
    </lineage>
</organism>
<keyword evidence="4" id="KW-0808">Transferase</keyword>
<dbReference type="GO" id="GO:0005524">
    <property type="term" value="F:ATP binding"/>
    <property type="evidence" value="ECO:0007669"/>
    <property type="project" value="UniProtKB-KW"/>
</dbReference>
<keyword evidence="7" id="KW-0067">ATP-binding</keyword>
<dbReference type="FunFam" id="3.30.200.20:FF:000097">
    <property type="entry name" value="Probable serine/threonine-protein kinase nek1"/>
    <property type="match status" value="1"/>
</dbReference>
<dbReference type="OrthoDB" id="10250725at2759"/>
<reference evidence="13" key="1">
    <citation type="submission" date="2020-12" db="EMBL/GenBank/DDBJ databases">
        <title>Metabolic potential, ecology and presence of endohyphal bacteria is reflected in genomic diversity of Mucoromycotina.</title>
        <authorList>
            <person name="Muszewska A."/>
            <person name="Okrasinska A."/>
            <person name="Steczkiewicz K."/>
            <person name="Drgas O."/>
            <person name="Orlowska M."/>
            <person name="Perlinska-Lenart U."/>
            <person name="Aleksandrzak-Piekarczyk T."/>
            <person name="Szatraj K."/>
            <person name="Zielenkiewicz U."/>
            <person name="Pilsyk S."/>
            <person name="Malc E."/>
            <person name="Mieczkowski P."/>
            <person name="Kruszewska J.S."/>
            <person name="Biernat P."/>
            <person name="Pawlowska J."/>
        </authorList>
    </citation>
    <scope>NUCLEOTIDE SEQUENCE</scope>
    <source>
        <strain evidence="13">WA0000067209</strain>
    </source>
</reference>
<dbReference type="InterPro" id="IPR011009">
    <property type="entry name" value="Kinase-like_dom_sf"/>
</dbReference>
<comment type="catalytic activity">
    <reaction evidence="9">
        <text>L-seryl-[protein] + ATP = O-phospho-L-seryl-[protein] + ADP + H(+)</text>
        <dbReference type="Rhea" id="RHEA:17989"/>
        <dbReference type="Rhea" id="RHEA-COMP:9863"/>
        <dbReference type="Rhea" id="RHEA-COMP:11604"/>
        <dbReference type="ChEBI" id="CHEBI:15378"/>
        <dbReference type="ChEBI" id="CHEBI:29999"/>
        <dbReference type="ChEBI" id="CHEBI:30616"/>
        <dbReference type="ChEBI" id="CHEBI:83421"/>
        <dbReference type="ChEBI" id="CHEBI:456216"/>
        <dbReference type="EC" id="2.7.11.1"/>
    </reaction>
</comment>
<keyword evidence="14" id="KW-1185">Reference proteome</keyword>
<evidence type="ECO:0000256" key="2">
    <source>
        <dbReference type="ARBA" id="ARBA00012513"/>
    </source>
</evidence>
<accession>A0A8H7PUF4</accession>
<dbReference type="InterPro" id="IPR051131">
    <property type="entry name" value="NEK_Ser/Thr_kinase_NIMA"/>
</dbReference>
<gene>
    <name evidence="13" type="ORF">INT43_004085</name>
</gene>
<dbReference type="EC" id="2.7.11.1" evidence="2"/>
<name>A0A8H7PUF4_MORIS</name>
<dbReference type="PANTHER" id="PTHR44899">
    <property type="entry name" value="CAMK FAMILY PROTEIN KINASE"/>
    <property type="match status" value="1"/>
</dbReference>
<dbReference type="SMART" id="SM00220">
    <property type="entry name" value="S_TKc"/>
    <property type="match status" value="1"/>
</dbReference>
<keyword evidence="6" id="KW-0418">Kinase</keyword>
<comment type="similarity">
    <text evidence="1">Belongs to the protein kinase superfamily. NEK Ser/Thr protein kinase family. NIMA subfamily.</text>
</comment>
<dbReference type="CDD" id="cd08217">
    <property type="entry name" value="STKc_Nek2"/>
    <property type="match status" value="1"/>
</dbReference>
<dbReference type="PROSITE" id="PS50011">
    <property type="entry name" value="PROTEIN_KINASE_DOM"/>
    <property type="match status" value="1"/>
</dbReference>
<evidence type="ECO:0000259" key="12">
    <source>
        <dbReference type="PROSITE" id="PS50011"/>
    </source>
</evidence>
<keyword evidence="10" id="KW-0175">Coiled coil</keyword>
<comment type="catalytic activity">
    <reaction evidence="8">
        <text>L-threonyl-[protein] + ATP = O-phospho-L-threonyl-[protein] + ADP + H(+)</text>
        <dbReference type="Rhea" id="RHEA:46608"/>
        <dbReference type="Rhea" id="RHEA-COMP:11060"/>
        <dbReference type="Rhea" id="RHEA-COMP:11605"/>
        <dbReference type="ChEBI" id="CHEBI:15378"/>
        <dbReference type="ChEBI" id="CHEBI:30013"/>
        <dbReference type="ChEBI" id="CHEBI:30616"/>
        <dbReference type="ChEBI" id="CHEBI:61977"/>
        <dbReference type="ChEBI" id="CHEBI:456216"/>
        <dbReference type="EC" id="2.7.11.1"/>
    </reaction>
</comment>
<evidence type="ECO:0000256" key="9">
    <source>
        <dbReference type="ARBA" id="ARBA00048679"/>
    </source>
</evidence>
<dbReference type="SUPFAM" id="SSF56112">
    <property type="entry name" value="Protein kinase-like (PK-like)"/>
    <property type="match status" value="1"/>
</dbReference>
<dbReference type="PANTHER" id="PTHR44899:SF10">
    <property type="entry name" value="NIMA-RELATED KINASE 2"/>
    <property type="match status" value="1"/>
</dbReference>
<evidence type="ECO:0000256" key="10">
    <source>
        <dbReference type="SAM" id="Coils"/>
    </source>
</evidence>
<dbReference type="Gene3D" id="1.10.510.10">
    <property type="entry name" value="Transferase(Phosphotransferase) domain 1"/>
    <property type="match status" value="1"/>
</dbReference>
<dbReference type="InterPro" id="IPR008271">
    <property type="entry name" value="Ser/Thr_kinase_AS"/>
</dbReference>
<dbReference type="PROSITE" id="PS00108">
    <property type="entry name" value="PROTEIN_KINASE_ST"/>
    <property type="match status" value="1"/>
</dbReference>
<sequence>MSTSEFTANFEALEVCGSGSFGVIRKVRRISDGQILACKEIDYRKMSEKEKRQLVAEVNILRELKHPNIVRYYERIIDRKNCMLYILMEYCDGGDLSSVIRKCKQEGKYLQEEVIWVLFTQLLMALRECHHGKTGREDSKEPVAILHRDLKPDNVFLDEHKNVKLGDFGLSRTLSAGSDLARTFVGTPFYMSPELINETSYDIKSDLWALGCLTFELCALEPPFKAKTQMALAAKIKSGKTGPFPKQYSPQLYNMIKAMMHNNPTKRPTTLDFFKLEKIQRCRDSIEIKLLRTKIEQYERDMSEKQQRFDHRMAEIEKQERALATKLQKVTRREELVAQKERQILEKLQELSLHARQQESDNFQVPFHRGMSRSMSVQPSSRYTASKLSMEAPSIVIPGRDTLSSSSPRSSNSAQSISPLQISADGSVSTASSSVSSLLFNNDDTAFYDAVTNLTLNHIPKPDKACHIQIQKINDIPSPFLRSA</sequence>
<dbReference type="Pfam" id="PF00069">
    <property type="entry name" value="Pkinase"/>
    <property type="match status" value="1"/>
</dbReference>
<protein>
    <recommendedName>
        <fullName evidence="2">non-specific serine/threonine protein kinase</fullName>
        <ecNumber evidence="2">2.7.11.1</ecNumber>
    </recommendedName>
</protein>
<dbReference type="EMBL" id="JAEPQZ010000006">
    <property type="protein sequence ID" value="KAG2180296.1"/>
    <property type="molecule type" value="Genomic_DNA"/>
</dbReference>
<dbReference type="InterPro" id="IPR000719">
    <property type="entry name" value="Prot_kinase_dom"/>
</dbReference>
<evidence type="ECO:0000256" key="7">
    <source>
        <dbReference type="ARBA" id="ARBA00022840"/>
    </source>
</evidence>
<evidence type="ECO:0000256" key="3">
    <source>
        <dbReference type="ARBA" id="ARBA00022527"/>
    </source>
</evidence>
<comment type="caution">
    <text evidence="13">The sequence shown here is derived from an EMBL/GenBank/DDBJ whole genome shotgun (WGS) entry which is preliminary data.</text>
</comment>
<evidence type="ECO:0000256" key="5">
    <source>
        <dbReference type="ARBA" id="ARBA00022741"/>
    </source>
</evidence>
<dbReference type="Gene3D" id="3.30.200.20">
    <property type="entry name" value="Phosphorylase Kinase, domain 1"/>
    <property type="match status" value="2"/>
</dbReference>
<feature type="compositionally biased region" description="Low complexity" evidence="11">
    <location>
        <begin position="404"/>
        <end position="418"/>
    </location>
</feature>
<dbReference type="AlphaFoldDB" id="A0A8H7PUF4"/>
<evidence type="ECO:0000256" key="1">
    <source>
        <dbReference type="ARBA" id="ARBA00010886"/>
    </source>
</evidence>
<keyword evidence="3" id="KW-0723">Serine/threonine-protein kinase</keyword>
<feature type="domain" description="Protein kinase" evidence="12">
    <location>
        <begin position="10"/>
        <end position="279"/>
    </location>
</feature>